<reference evidence="1 2" key="1">
    <citation type="submission" date="2018-08" db="EMBL/GenBank/DDBJ databases">
        <title>A genome reference for cultivated species of the human gut microbiota.</title>
        <authorList>
            <person name="Zou Y."/>
            <person name="Xue W."/>
            <person name="Luo G."/>
        </authorList>
    </citation>
    <scope>NUCLEOTIDE SEQUENCE [LARGE SCALE GENOMIC DNA]</scope>
    <source>
        <strain evidence="1 2">AF24-29</strain>
    </source>
</reference>
<dbReference type="AlphaFoldDB" id="A0A412G6F5"/>
<gene>
    <name evidence="1" type="ORF">DWY25_00890</name>
</gene>
<name>A0A412G6F5_9FIRM</name>
<comment type="caution">
    <text evidence="1">The sequence shown here is derived from an EMBL/GenBank/DDBJ whole genome shotgun (WGS) entry which is preliminary data.</text>
</comment>
<sequence length="147" mass="17445">MVYDLIQAIASWIKSLYHDVKIYDGPVLQDIKLPCFFITTLQIDEVSSLKDFYRRGIPFVVDYLPDDRKPNFMDDIYQVQDTFGLPFRQLILNDKQLWIKNKTISYDREQKVLHIQFMLDIRQALDLDDPAMQDLSLEEGVKEDEHE</sequence>
<proteinExistence type="predicted"/>
<protein>
    <submittedName>
        <fullName evidence="1">Uncharacterized protein</fullName>
    </submittedName>
</protein>
<dbReference type="Pfam" id="PF20765">
    <property type="entry name" value="Phage_tail_terminator_8"/>
    <property type="match status" value="1"/>
</dbReference>
<dbReference type="Proteomes" id="UP000284178">
    <property type="component" value="Unassembled WGS sequence"/>
</dbReference>
<accession>A0A412G6F5</accession>
<dbReference type="GeneID" id="83013967"/>
<evidence type="ECO:0000313" key="2">
    <source>
        <dbReference type="Proteomes" id="UP000284178"/>
    </source>
</evidence>
<dbReference type="RefSeq" id="WP_117892516.1">
    <property type="nucleotide sequence ID" value="NZ_CABJCV010000001.1"/>
</dbReference>
<keyword evidence="2" id="KW-1185">Reference proteome</keyword>
<organism evidence="1 2">
    <name type="scientific">Holdemania filiformis</name>
    <dbReference type="NCBI Taxonomy" id="61171"/>
    <lineage>
        <taxon>Bacteria</taxon>
        <taxon>Bacillati</taxon>
        <taxon>Bacillota</taxon>
        <taxon>Erysipelotrichia</taxon>
        <taxon>Erysipelotrichales</taxon>
        <taxon>Erysipelotrichaceae</taxon>
        <taxon>Holdemania</taxon>
    </lineage>
</organism>
<dbReference type="InterPro" id="IPR049254">
    <property type="entry name" value="Phage_tail_terminator"/>
</dbReference>
<evidence type="ECO:0000313" key="1">
    <source>
        <dbReference type="EMBL" id="RGR76881.1"/>
    </source>
</evidence>
<dbReference type="EMBL" id="QRUP01000001">
    <property type="protein sequence ID" value="RGR76881.1"/>
    <property type="molecule type" value="Genomic_DNA"/>
</dbReference>